<accession>A0A7R9IY71</accession>
<evidence type="ECO:0000313" key="1">
    <source>
        <dbReference type="EMBL" id="CAD7569075.1"/>
    </source>
</evidence>
<organism evidence="1">
    <name type="scientific">Timema californicum</name>
    <name type="common">California timema</name>
    <name type="synonym">Walking stick</name>
    <dbReference type="NCBI Taxonomy" id="61474"/>
    <lineage>
        <taxon>Eukaryota</taxon>
        <taxon>Metazoa</taxon>
        <taxon>Ecdysozoa</taxon>
        <taxon>Arthropoda</taxon>
        <taxon>Hexapoda</taxon>
        <taxon>Insecta</taxon>
        <taxon>Pterygota</taxon>
        <taxon>Neoptera</taxon>
        <taxon>Polyneoptera</taxon>
        <taxon>Phasmatodea</taxon>
        <taxon>Timematodea</taxon>
        <taxon>Timematoidea</taxon>
        <taxon>Timematidae</taxon>
        <taxon>Timema</taxon>
    </lineage>
</organism>
<name>A0A7R9IY71_TIMCA</name>
<reference evidence="1" key="1">
    <citation type="submission" date="2020-11" db="EMBL/GenBank/DDBJ databases">
        <authorList>
            <person name="Tran Van P."/>
        </authorList>
    </citation>
    <scope>NUCLEOTIDE SEQUENCE</scope>
</reference>
<gene>
    <name evidence="1" type="ORF">TCMB3V08_LOCUS1825</name>
</gene>
<sequence length="144" mass="16548">MANCEVLYRTYSVPIVTYAAEAWTVNRDATRHDARISPVGGDKKRVTLPRVNLSQSSATPKYHLMWERATLPCVELSQRGTKHCDARILPDWEGRSCVIYVELSQRVATHRDARISPHRGDICDPAPTCRMETTKEMHRLKRMR</sequence>
<dbReference type="EMBL" id="OE179531">
    <property type="protein sequence ID" value="CAD7569075.1"/>
    <property type="molecule type" value="Genomic_DNA"/>
</dbReference>
<dbReference type="AlphaFoldDB" id="A0A7R9IY71"/>
<protein>
    <submittedName>
        <fullName evidence="1">(California timema) hypothetical protein</fullName>
    </submittedName>
</protein>
<proteinExistence type="predicted"/>